<sequence length="51" mass="5940">MMFQFARLSLGYSWFQHAIQRVGLFGNIYIYAHFPLPETLSRLLYPSSLGT</sequence>
<protein>
    <submittedName>
        <fullName evidence="1">Uncharacterized protein</fullName>
    </submittedName>
</protein>
<reference evidence="1" key="2">
    <citation type="submission" date="2013-04" db="UniProtKB">
        <authorList>
            <consortium name="EnsemblPlants"/>
        </authorList>
    </citation>
    <scope>IDENTIFICATION</scope>
</reference>
<name>J3LPU3_ORYBR</name>
<dbReference type="AlphaFoldDB" id="J3LPU3"/>
<evidence type="ECO:0000313" key="1">
    <source>
        <dbReference type="EnsemblPlants" id="OB03G30690.1"/>
    </source>
</evidence>
<evidence type="ECO:0000313" key="2">
    <source>
        <dbReference type="Proteomes" id="UP000006038"/>
    </source>
</evidence>
<keyword evidence="2" id="KW-1185">Reference proteome</keyword>
<reference evidence="1" key="1">
    <citation type="journal article" date="2013" name="Nat. Commun.">
        <title>Whole-genome sequencing of Oryza brachyantha reveals mechanisms underlying Oryza genome evolution.</title>
        <authorList>
            <person name="Chen J."/>
            <person name="Huang Q."/>
            <person name="Gao D."/>
            <person name="Wang J."/>
            <person name="Lang Y."/>
            <person name="Liu T."/>
            <person name="Li B."/>
            <person name="Bai Z."/>
            <person name="Luis Goicoechea J."/>
            <person name="Liang C."/>
            <person name="Chen C."/>
            <person name="Zhang W."/>
            <person name="Sun S."/>
            <person name="Liao Y."/>
            <person name="Zhang X."/>
            <person name="Yang L."/>
            <person name="Song C."/>
            <person name="Wang M."/>
            <person name="Shi J."/>
            <person name="Liu G."/>
            <person name="Liu J."/>
            <person name="Zhou H."/>
            <person name="Zhou W."/>
            <person name="Yu Q."/>
            <person name="An N."/>
            <person name="Chen Y."/>
            <person name="Cai Q."/>
            <person name="Wang B."/>
            <person name="Liu B."/>
            <person name="Min J."/>
            <person name="Huang Y."/>
            <person name="Wu H."/>
            <person name="Li Z."/>
            <person name="Zhang Y."/>
            <person name="Yin Y."/>
            <person name="Song W."/>
            <person name="Jiang J."/>
            <person name="Jackson S.A."/>
            <person name="Wing R.A."/>
            <person name="Wang J."/>
            <person name="Chen M."/>
        </authorList>
    </citation>
    <scope>NUCLEOTIDE SEQUENCE [LARGE SCALE GENOMIC DNA]</scope>
    <source>
        <strain evidence="1">cv. IRGC 101232</strain>
    </source>
</reference>
<dbReference type="Proteomes" id="UP000006038">
    <property type="component" value="Chromosome 3"/>
</dbReference>
<dbReference type="HOGENOM" id="CLU_3109606_0_0_1"/>
<proteinExistence type="predicted"/>
<dbReference type="Gramene" id="OB03G30690.1">
    <property type="protein sequence ID" value="OB03G30690.1"/>
    <property type="gene ID" value="OB03G30690"/>
</dbReference>
<accession>J3LPU3</accession>
<organism evidence="1">
    <name type="scientific">Oryza brachyantha</name>
    <name type="common">malo sina</name>
    <dbReference type="NCBI Taxonomy" id="4533"/>
    <lineage>
        <taxon>Eukaryota</taxon>
        <taxon>Viridiplantae</taxon>
        <taxon>Streptophyta</taxon>
        <taxon>Embryophyta</taxon>
        <taxon>Tracheophyta</taxon>
        <taxon>Spermatophyta</taxon>
        <taxon>Magnoliopsida</taxon>
        <taxon>Liliopsida</taxon>
        <taxon>Poales</taxon>
        <taxon>Poaceae</taxon>
        <taxon>BOP clade</taxon>
        <taxon>Oryzoideae</taxon>
        <taxon>Oryzeae</taxon>
        <taxon>Oryzinae</taxon>
        <taxon>Oryza</taxon>
    </lineage>
</organism>
<dbReference type="EnsemblPlants" id="OB03G30690.1">
    <property type="protein sequence ID" value="OB03G30690.1"/>
    <property type="gene ID" value="OB03G30690"/>
</dbReference>